<dbReference type="PANTHER" id="PTHR10110">
    <property type="entry name" value="SODIUM/HYDROGEN EXCHANGER"/>
    <property type="match status" value="1"/>
</dbReference>
<dbReference type="EMBL" id="CP022743">
    <property type="protein sequence ID" value="ASU32946.1"/>
    <property type="molecule type" value="Genomic_DNA"/>
</dbReference>
<evidence type="ECO:0000313" key="14">
    <source>
        <dbReference type="Proteomes" id="UP000215002"/>
    </source>
</evidence>
<dbReference type="OrthoDB" id="9774146at2"/>
<evidence type="ECO:0000256" key="10">
    <source>
        <dbReference type="ARBA" id="ARBA00023136"/>
    </source>
</evidence>
<accession>A0A223NT08</accession>
<dbReference type="KEGG" id="muc:MuYL_1046"/>
<dbReference type="Pfam" id="PF00999">
    <property type="entry name" value="Na_H_Exchanger"/>
    <property type="match status" value="1"/>
</dbReference>
<feature type="domain" description="Cation/H+ exchanger transmembrane" evidence="12">
    <location>
        <begin position="13"/>
        <end position="406"/>
    </location>
</feature>
<dbReference type="GO" id="GO:0098719">
    <property type="term" value="P:sodium ion import across plasma membrane"/>
    <property type="evidence" value="ECO:0007669"/>
    <property type="project" value="TreeGrafter"/>
</dbReference>
<comment type="similarity">
    <text evidence="2">Belongs to the monovalent cation:proton antiporter 1 (CPA1) transporter (TC 2.A.36) family.</text>
</comment>
<dbReference type="InterPro" id="IPR006153">
    <property type="entry name" value="Cation/H_exchanger_TM"/>
</dbReference>
<dbReference type="InterPro" id="IPR018422">
    <property type="entry name" value="Cation/H_exchanger_CPA1"/>
</dbReference>
<keyword evidence="9" id="KW-0406">Ion transport</keyword>
<evidence type="ECO:0000313" key="13">
    <source>
        <dbReference type="EMBL" id="ASU32946.1"/>
    </source>
</evidence>
<evidence type="ECO:0000256" key="4">
    <source>
        <dbReference type="ARBA" id="ARBA00022449"/>
    </source>
</evidence>
<evidence type="ECO:0000256" key="9">
    <source>
        <dbReference type="ARBA" id="ARBA00023065"/>
    </source>
</evidence>
<sequence length="410" mass="44869">MTVYYIISILIFLTAVFAYINDRLIKWPPTIGIMVIALFSSILLAILGNLIPVISSRALLLVSNINFEQVLMKIMLSFLLFAGALHVDAGELKKEKWPVMLMATAGTFISTFLVSIMAYYLFLFLHLNISYIYCLLFGALISPTDPIAVMGILKQAGIPKSLEIKITGESLFNDGVGVVVFLTILEVAINGTDKFSVGNTALLFLKEAGGGLLFGAVLGYTAHLLIKSIDNYRVEVLITLAVVMCGYSLADHFHLSGPLAIIVAGIIMGTKGKKEGLSEISRDYLGKFWDLTDEIFNAILFLLIGLEMLVIKINPTIMIVGGIMIVVVLLARWACVALPVLFLKNWIRFEKNAVIMLTWGGLRGGLSVAMALSIPEAMHRDEFVLITYIIVVFSIIVQGLTIGKLAQKTA</sequence>
<keyword evidence="7" id="KW-1133">Transmembrane helix</keyword>
<dbReference type="GO" id="GO:0051453">
    <property type="term" value="P:regulation of intracellular pH"/>
    <property type="evidence" value="ECO:0007669"/>
    <property type="project" value="TreeGrafter"/>
</dbReference>
<name>A0A223NT08_9SPHI</name>
<dbReference type="Gene3D" id="6.10.140.1330">
    <property type="match status" value="1"/>
</dbReference>
<evidence type="ECO:0000256" key="7">
    <source>
        <dbReference type="ARBA" id="ARBA00022989"/>
    </source>
</evidence>
<evidence type="ECO:0000256" key="5">
    <source>
        <dbReference type="ARBA" id="ARBA00022475"/>
    </source>
</evidence>
<keyword evidence="11" id="KW-0739">Sodium transport</keyword>
<evidence type="ECO:0000256" key="3">
    <source>
        <dbReference type="ARBA" id="ARBA00022448"/>
    </source>
</evidence>
<keyword evidence="8" id="KW-0915">Sodium</keyword>
<evidence type="ECO:0000256" key="11">
    <source>
        <dbReference type="ARBA" id="ARBA00023201"/>
    </source>
</evidence>
<evidence type="ECO:0000256" key="6">
    <source>
        <dbReference type="ARBA" id="ARBA00022692"/>
    </source>
</evidence>
<dbReference type="GO" id="GO:0005886">
    <property type="term" value="C:plasma membrane"/>
    <property type="evidence" value="ECO:0007669"/>
    <property type="project" value="UniProtKB-SubCell"/>
</dbReference>
<dbReference type="PANTHER" id="PTHR10110:SF195">
    <property type="entry name" value="NA(+)_H(+) ANTIPORTER NHAS2"/>
    <property type="match status" value="1"/>
</dbReference>
<keyword evidence="14" id="KW-1185">Reference proteome</keyword>
<evidence type="ECO:0000259" key="12">
    <source>
        <dbReference type="Pfam" id="PF00999"/>
    </source>
</evidence>
<dbReference type="AlphaFoldDB" id="A0A223NT08"/>
<keyword evidence="5" id="KW-1003">Cell membrane</keyword>
<evidence type="ECO:0000256" key="8">
    <source>
        <dbReference type="ARBA" id="ARBA00023053"/>
    </source>
</evidence>
<keyword evidence="6" id="KW-0812">Transmembrane</keyword>
<reference evidence="13 14" key="1">
    <citation type="submission" date="2017-08" db="EMBL/GenBank/DDBJ databases">
        <title>Complete genome sequence of Mucilaginibacter sp. strain BJC16-A31.</title>
        <authorList>
            <consortium name="Henan University of Science and Technology"/>
            <person name="You X."/>
        </authorList>
    </citation>
    <scope>NUCLEOTIDE SEQUENCE [LARGE SCALE GENOMIC DNA]</scope>
    <source>
        <strain evidence="13 14">BJC16-A31</strain>
    </source>
</reference>
<dbReference type="GO" id="GO:0015386">
    <property type="term" value="F:potassium:proton antiporter activity"/>
    <property type="evidence" value="ECO:0007669"/>
    <property type="project" value="TreeGrafter"/>
</dbReference>
<gene>
    <name evidence="13" type="ORF">MuYL_1046</name>
</gene>
<keyword evidence="3" id="KW-0813">Transport</keyword>
<evidence type="ECO:0000256" key="2">
    <source>
        <dbReference type="ARBA" id="ARBA00007367"/>
    </source>
</evidence>
<proteinExistence type="inferred from homology"/>
<comment type="subcellular location">
    <subcellularLocation>
        <location evidence="1">Cell membrane</location>
        <topology evidence="1">Multi-pass membrane protein</topology>
    </subcellularLocation>
</comment>
<evidence type="ECO:0000256" key="1">
    <source>
        <dbReference type="ARBA" id="ARBA00004651"/>
    </source>
</evidence>
<keyword evidence="10" id="KW-0472">Membrane</keyword>
<keyword evidence="4" id="KW-0050">Antiport</keyword>
<dbReference type="Proteomes" id="UP000215002">
    <property type="component" value="Chromosome"/>
</dbReference>
<dbReference type="GO" id="GO:0015385">
    <property type="term" value="F:sodium:proton antiporter activity"/>
    <property type="evidence" value="ECO:0007669"/>
    <property type="project" value="InterPro"/>
</dbReference>
<protein>
    <submittedName>
        <fullName evidence="13">Sodium:proton antiporter</fullName>
    </submittedName>
</protein>
<organism evidence="13 14">
    <name type="scientific">Mucilaginibacter xinganensis</name>
    <dbReference type="NCBI Taxonomy" id="1234841"/>
    <lineage>
        <taxon>Bacteria</taxon>
        <taxon>Pseudomonadati</taxon>
        <taxon>Bacteroidota</taxon>
        <taxon>Sphingobacteriia</taxon>
        <taxon>Sphingobacteriales</taxon>
        <taxon>Sphingobacteriaceae</taxon>
        <taxon>Mucilaginibacter</taxon>
    </lineage>
</organism>